<feature type="transmembrane region" description="Helical" evidence="3">
    <location>
        <begin position="58"/>
        <end position="83"/>
    </location>
</feature>
<keyword evidence="3" id="KW-0812">Transmembrane</keyword>
<dbReference type="GO" id="GO:0016020">
    <property type="term" value="C:membrane"/>
    <property type="evidence" value="ECO:0007669"/>
    <property type="project" value="InterPro"/>
</dbReference>
<dbReference type="Pfam" id="PF01554">
    <property type="entry name" value="MatE"/>
    <property type="match status" value="1"/>
</dbReference>
<protein>
    <recommendedName>
        <fullName evidence="6">Protein DETOXIFICATION 27-like</fullName>
    </recommendedName>
</protein>
<feature type="compositionally biased region" description="Polar residues" evidence="2">
    <location>
        <begin position="15"/>
        <end position="36"/>
    </location>
</feature>
<evidence type="ECO:0000256" key="3">
    <source>
        <dbReference type="SAM" id="Phobius"/>
    </source>
</evidence>
<dbReference type="STRING" id="22663.A0A2I0INK2"/>
<comment type="caution">
    <text evidence="4">The sequence shown here is derived from an EMBL/GenBank/DDBJ whole genome shotgun (WGS) entry which is preliminary data.</text>
</comment>
<feature type="transmembrane region" description="Helical" evidence="3">
    <location>
        <begin position="251"/>
        <end position="272"/>
    </location>
</feature>
<evidence type="ECO:0000313" key="4">
    <source>
        <dbReference type="EMBL" id="PKI45588.1"/>
    </source>
</evidence>
<feature type="region of interest" description="Disordered" evidence="2">
    <location>
        <begin position="15"/>
        <end position="39"/>
    </location>
</feature>
<reference evidence="4 5" key="1">
    <citation type="submission" date="2017-11" db="EMBL/GenBank/DDBJ databases">
        <title>De-novo sequencing of pomegranate (Punica granatum L.) genome.</title>
        <authorList>
            <person name="Akparov Z."/>
            <person name="Amiraslanov A."/>
            <person name="Hajiyeva S."/>
            <person name="Abbasov M."/>
            <person name="Kaur K."/>
            <person name="Hamwieh A."/>
            <person name="Solovyev V."/>
            <person name="Salamov A."/>
            <person name="Braich B."/>
            <person name="Kosarev P."/>
            <person name="Mahmoud A."/>
            <person name="Hajiyev E."/>
            <person name="Babayeva S."/>
            <person name="Izzatullayeva V."/>
            <person name="Mammadov A."/>
            <person name="Mammadov A."/>
            <person name="Sharifova S."/>
            <person name="Ojaghi J."/>
            <person name="Eynullazada K."/>
            <person name="Bayramov B."/>
            <person name="Abdulazimova A."/>
            <person name="Shahmuradov I."/>
        </authorList>
    </citation>
    <scope>NUCLEOTIDE SEQUENCE [LARGE SCALE GENOMIC DNA]</scope>
    <source>
        <strain evidence="5">cv. AG2017</strain>
        <tissue evidence="4">Leaf</tissue>
    </source>
</reference>
<evidence type="ECO:0000256" key="2">
    <source>
        <dbReference type="SAM" id="MobiDB-lite"/>
    </source>
</evidence>
<gene>
    <name evidence="4" type="ORF">CRG98_033904</name>
</gene>
<name>A0A2I0INK2_PUNGR</name>
<keyword evidence="3" id="KW-1133">Transmembrane helix</keyword>
<evidence type="ECO:0008006" key="6">
    <source>
        <dbReference type="Google" id="ProtNLM"/>
    </source>
</evidence>
<dbReference type="GO" id="GO:0015297">
    <property type="term" value="F:antiporter activity"/>
    <property type="evidence" value="ECO:0007669"/>
    <property type="project" value="InterPro"/>
</dbReference>
<accession>A0A2I0INK2</accession>
<evidence type="ECO:0000256" key="1">
    <source>
        <dbReference type="ARBA" id="ARBA00010199"/>
    </source>
</evidence>
<evidence type="ECO:0000313" key="5">
    <source>
        <dbReference type="Proteomes" id="UP000233551"/>
    </source>
</evidence>
<keyword evidence="3" id="KW-0472">Membrane</keyword>
<dbReference type="AlphaFoldDB" id="A0A2I0INK2"/>
<feature type="transmembrane region" description="Helical" evidence="3">
    <location>
        <begin position="222"/>
        <end position="239"/>
    </location>
</feature>
<feature type="transmembrane region" description="Helical" evidence="3">
    <location>
        <begin position="135"/>
        <end position="154"/>
    </location>
</feature>
<keyword evidence="5" id="KW-1185">Reference proteome</keyword>
<feature type="transmembrane region" description="Helical" evidence="3">
    <location>
        <begin position="174"/>
        <end position="195"/>
    </location>
</feature>
<organism evidence="4 5">
    <name type="scientific">Punica granatum</name>
    <name type="common">Pomegranate</name>
    <dbReference type="NCBI Taxonomy" id="22663"/>
    <lineage>
        <taxon>Eukaryota</taxon>
        <taxon>Viridiplantae</taxon>
        <taxon>Streptophyta</taxon>
        <taxon>Embryophyta</taxon>
        <taxon>Tracheophyta</taxon>
        <taxon>Spermatophyta</taxon>
        <taxon>Magnoliopsida</taxon>
        <taxon>eudicotyledons</taxon>
        <taxon>Gunneridae</taxon>
        <taxon>Pentapetalae</taxon>
        <taxon>rosids</taxon>
        <taxon>malvids</taxon>
        <taxon>Myrtales</taxon>
        <taxon>Lythraceae</taxon>
        <taxon>Punica</taxon>
    </lineage>
</organism>
<sequence>MGRISKQKDIQRLISSVPSSSNQKPPPNTGQQTATVTGVDRDWEQPLGRRVWRETKKLWYILGPSIFSKVSNFTMIVIIQAFAGHVGEVELAAMSITITGFNYDFLLGMASALETLCGQAFGAKRYHMLGIYMQRSFVVLLLCCFLLLPVYVFAAPLLRLLGQPEDVAELTGELALWLIPVHFSLAFMFPVNRFLQSQLKSPRHCLGLPCCSMEAFSELREFVKLSIASGVMLCVSVANELGAGNGKAAKFATVVSVVQSTLIGLFFCVLVIA</sequence>
<dbReference type="InterPro" id="IPR002528">
    <property type="entry name" value="MATE_fam"/>
</dbReference>
<dbReference type="GO" id="GO:0042910">
    <property type="term" value="F:xenobiotic transmembrane transporter activity"/>
    <property type="evidence" value="ECO:0007669"/>
    <property type="project" value="InterPro"/>
</dbReference>
<comment type="similarity">
    <text evidence="1">Belongs to the multi antimicrobial extrusion (MATE) (TC 2.A.66.1) family.</text>
</comment>
<dbReference type="PANTHER" id="PTHR11206">
    <property type="entry name" value="MULTIDRUG RESISTANCE PROTEIN"/>
    <property type="match status" value="1"/>
</dbReference>
<feature type="transmembrane region" description="Helical" evidence="3">
    <location>
        <begin position="103"/>
        <end position="123"/>
    </location>
</feature>
<proteinExistence type="inferred from homology"/>
<dbReference type="Proteomes" id="UP000233551">
    <property type="component" value="Unassembled WGS sequence"/>
</dbReference>
<dbReference type="EMBL" id="PGOL01002702">
    <property type="protein sequence ID" value="PKI45588.1"/>
    <property type="molecule type" value="Genomic_DNA"/>
</dbReference>